<dbReference type="Pfam" id="PF00072">
    <property type="entry name" value="Response_reg"/>
    <property type="match status" value="1"/>
</dbReference>
<evidence type="ECO:0000313" key="5">
    <source>
        <dbReference type="Proteomes" id="UP000592780"/>
    </source>
</evidence>
<gene>
    <name evidence="4" type="ORF">HDG40_007278</name>
</gene>
<dbReference type="Proteomes" id="UP000592780">
    <property type="component" value="Unassembled WGS sequence"/>
</dbReference>
<dbReference type="SMART" id="SM00448">
    <property type="entry name" value="REC"/>
    <property type="match status" value="1"/>
</dbReference>
<dbReference type="InterPro" id="IPR050595">
    <property type="entry name" value="Bact_response_regulator"/>
</dbReference>
<dbReference type="EMBL" id="JACHDD010000018">
    <property type="protein sequence ID" value="MBB5429083.1"/>
    <property type="molecule type" value="Genomic_DNA"/>
</dbReference>
<dbReference type="AlphaFoldDB" id="A0A7W8PUA7"/>
<keyword evidence="1 2" id="KW-0597">Phosphoprotein</keyword>
<proteinExistence type="predicted"/>
<evidence type="ECO:0000256" key="1">
    <source>
        <dbReference type="ARBA" id="ARBA00022553"/>
    </source>
</evidence>
<reference evidence="4 5" key="1">
    <citation type="submission" date="2020-08" db="EMBL/GenBank/DDBJ databases">
        <title>Genomic Encyclopedia of Type Strains, Phase IV (KMG-V): Genome sequencing to study the core and pangenomes of soil and plant-associated prokaryotes.</title>
        <authorList>
            <person name="Whitman W."/>
        </authorList>
    </citation>
    <scope>NUCLEOTIDE SEQUENCE [LARGE SCALE GENOMIC DNA]</scope>
    <source>
        <strain evidence="4 5">JPY158</strain>
    </source>
</reference>
<dbReference type="PROSITE" id="PS50110">
    <property type="entry name" value="RESPONSE_REGULATORY"/>
    <property type="match status" value="1"/>
</dbReference>
<feature type="domain" description="Response regulatory" evidence="3">
    <location>
        <begin position="20"/>
        <end position="134"/>
    </location>
</feature>
<evidence type="ECO:0000256" key="2">
    <source>
        <dbReference type="PROSITE-ProRule" id="PRU00169"/>
    </source>
</evidence>
<name>A0A7W8PUA7_PARAM</name>
<organism evidence="4 5">
    <name type="scientific">Paraburkholderia atlantica</name>
    <dbReference type="NCBI Taxonomy" id="2654982"/>
    <lineage>
        <taxon>Bacteria</taxon>
        <taxon>Pseudomonadati</taxon>
        <taxon>Pseudomonadota</taxon>
        <taxon>Betaproteobacteria</taxon>
        <taxon>Burkholderiales</taxon>
        <taxon>Burkholderiaceae</taxon>
        <taxon>Paraburkholderia</taxon>
    </lineage>
</organism>
<dbReference type="SUPFAM" id="SSF52172">
    <property type="entry name" value="CheY-like"/>
    <property type="match status" value="1"/>
</dbReference>
<evidence type="ECO:0000259" key="3">
    <source>
        <dbReference type="PROSITE" id="PS50110"/>
    </source>
</evidence>
<dbReference type="InterPro" id="IPR011006">
    <property type="entry name" value="CheY-like_superfamily"/>
</dbReference>
<keyword evidence="5" id="KW-1185">Reference proteome</keyword>
<dbReference type="GO" id="GO:0000160">
    <property type="term" value="P:phosphorelay signal transduction system"/>
    <property type="evidence" value="ECO:0007669"/>
    <property type="project" value="InterPro"/>
</dbReference>
<dbReference type="PANTHER" id="PTHR44591">
    <property type="entry name" value="STRESS RESPONSE REGULATOR PROTEIN 1"/>
    <property type="match status" value="1"/>
</dbReference>
<dbReference type="InterPro" id="IPR001789">
    <property type="entry name" value="Sig_transdc_resp-reg_receiver"/>
</dbReference>
<dbReference type="Gene3D" id="3.40.50.2300">
    <property type="match status" value="1"/>
</dbReference>
<dbReference type="PANTHER" id="PTHR44591:SF25">
    <property type="entry name" value="CHEMOTAXIS TWO-COMPONENT RESPONSE REGULATOR"/>
    <property type="match status" value="1"/>
</dbReference>
<dbReference type="RefSeq" id="WP_018437076.1">
    <property type="nucleotide sequence ID" value="NZ_JACHDD010000018.1"/>
</dbReference>
<protein>
    <submittedName>
        <fullName evidence="4">FixJ family two-component response regulator</fullName>
    </submittedName>
</protein>
<comment type="caution">
    <text evidence="4">The sequence shown here is derived from an EMBL/GenBank/DDBJ whole genome shotgun (WGS) entry which is preliminary data.</text>
</comment>
<feature type="modified residue" description="4-aspartylphosphate" evidence="2">
    <location>
        <position position="69"/>
    </location>
</feature>
<accession>A0A7W8PUA7</accession>
<sequence length="139" mass="14990">MATPRNRRGQGESQLRASQVIWVVDDDPSVRSGLSTLLRSFDYDVVTFESAAEVMAHIGETQPDCIVSDVQMPGMSGIELSLRLIENGWRIPTIFITAYPTPELHRQAFANGACALLIKPLGASDLAGAIEAATSMRSG</sequence>
<evidence type="ECO:0000313" key="4">
    <source>
        <dbReference type="EMBL" id="MBB5429083.1"/>
    </source>
</evidence>